<keyword evidence="3" id="KW-0804">Transcription</keyword>
<dbReference type="PRINTS" id="PR00032">
    <property type="entry name" value="HTHARAC"/>
</dbReference>
<dbReference type="InterPro" id="IPR037923">
    <property type="entry name" value="HTH-like"/>
</dbReference>
<comment type="caution">
    <text evidence="5">The sequence shown here is derived from an EMBL/GenBank/DDBJ whole genome shotgun (WGS) entry which is preliminary data.</text>
</comment>
<keyword evidence="6" id="KW-1185">Reference proteome</keyword>
<dbReference type="PANTHER" id="PTHR43280:SF2">
    <property type="entry name" value="HTH-TYPE TRANSCRIPTIONAL REGULATOR EXSA"/>
    <property type="match status" value="1"/>
</dbReference>
<dbReference type="InterPro" id="IPR014710">
    <property type="entry name" value="RmlC-like_jellyroll"/>
</dbReference>
<dbReference type="PROSITE" id="PS00041">
    <property type="entry name" value="HTH_ARAC_FAMILY_1"/>
    <property type="match status" value="1"/>
</dbReference>
<reference evidence="5" key="2">
    <citation type="submission" date="2020-09" db="EMBL/GenBank/DDBJ databases">
        <authorList>
            <person name="Sun Q."/>
            <person name="Zhou Y."/>
        </authorList>
    </citation>
    <scope>NUCLEOTIDE SEQUENCE</scope>
    <source>
        <strain evidence="5">CGMCC 1.15178</strain>
    </source>
</reference>
<dbReference type="Pfam" id="PF07883">
    <property type="entry name" value="Cupin_2"/>
    <property type="match status" value="1"/>
</dbReference>
<evidence type="ECO:0000259" key="4">
    <source>
        <dbReference type="PROSITE" id="PS01124"/>
    </source>
</evidence>
<dbReference type="InterPro" id="IPR020449">
    <property type="entry name" value="Tscrpt_reg_AraC-type_HTH"/>
</dbReference>
<dbReference type="Proteomes" id="UP000612456">
    <property type="component" value="Unassembled WGS sequence"/>
</dbReference>
<gene>
    <name evidence="5" type="ORF">GCM10010911_46540</name>
</gene>
<dbReference type="EMBL" id="BMHP01000003">
    <property type="protein sequence ID" value="GGD83032.1"/>
    <property type="molecule type" value="Genomic_DNA"/>
</dbReference>
<accession>A0A917DYU7</accession>
<dbReference type="AlphaFoldDB" id="A0A917DYU7"/>
<dbReference type="GO" id="GO:0043565">
    <property type="term" value="F:sequence-specific DNA binding"/>
    <property type="evidence" value="ECO:0007669"/>
    <property type="project" value="InterPro"/>
</dbReference>
<dbReference type="InterPro" id="IPR009057">
    <property type="entry name" value="Homeodomain-like_sf"/>
</dbReference>
<sequence>MDIPALKVQLPPIFNRLCHEITVNDTVIDWIDITFEQIGNATSCPPHSHTWFEFNYVLSGYMITSFGSVSRTIREGDFFLIPPGVVHSHIYTKGNPHEGFSFRFRLRELNGPSSGSIYPRLARLGSWRVDGYRDSSGLLDHLQYFFHDAAHGGSPLGLQLMLVQFLEKLAAVQQSDKQNIPYEAELPDQLVKKVEIYMEGVYGDQLNATALAASLHMSYGHLSRLYKRRTGMTIIERMNQIRLAKACHLLEDPQLSIKEIAAKAGFPDIYYFSKAFKRKLGVSPSIYRKQLVQSN</sequence>
<evidence type="ECO:0000256" key="2">
    <source>
        <dbReference type="ARBA" id="ARBA00023125"/>
    </source>
</evidence>
<protein>
    <submittedName>
        <fullName evidence="5">AraC family transcriptional regulator</fullName>
    </submittedName>
</protein>
<proteinExistence type="predicted"/>
<name>A0A917DYU7_9BACL</name>
<dbReference type="Pfam" id="PF12833">
    <property type="entry name" value="HTH_18"/>
    <property type="match status" value="1"/>
</dbReference>
<dbReference type="RefSeq" id="WP_188995388.1">
    <property type="nucleotide sequence ID" value="NZ_BMHP01000003.1"/>
</dbReference>
<organism evidence="5 6">
    <name type="scientific">Paenibacillus nasutitermitis</name>
    <dbReference type="NCBI Taxonomy" id="1652958"/>
    <lineage>
        <taxon>Bacteria</taxon>
        <taxon>Bacillati</taxon>
        <taxon>Bacillota</taxon>
        <taxon>Bacilli</taxon>
        <taxon>Bacillales</taxon>
        <taxon>Paenibacillaceae</taxon>
        <taxon>Paenibacillus</taxon>
    </lineage>
</organism>
<dbReference type="PROSITE" id="PS01124">
    <property type="entry name" value="HTH_ARAC_FAMILY_2"/>
    <property type="match status" value="1"/>
</dbReference>
<keyword evidence="2" id="KW-0238">DNA-binding</keyword>
<evidence type="ECO:0000256" key="1">
    <source>
        <dbReference type="ARBA" id="ARBA00023015"/>
    </source>
</evidence>
<dbReference type="InterPro" id="IPR013096">
    <property type="entry name" value="Cupin_2"/>
</dbReference>
<evidence type="ECO:0000256" key="3">
    <source>
        <dbReference type="ARBA" id="ARBA00023163"/>
    </source>
</evidence>
<dbReference type="InterPro" id="IPR018062">
    <property type="entry name" value="HTH_AraC-typ_CS"/>
</dbReference>
<evidence type="ECO:0000313" key="5">
    <source>
        <dbReference type="EMBL" id="GGD83032.1"/>
    </source>
</evidence>
<dbReference type="GO" id="GO:0003700">
    <property type="term" value="F:DNA-binding transcription factor activity"/>
    <property type="evidence" value="ECO:0007669"/>
    <property type="project" value="InterPro"/>
</dbReference>
<dbReference type="InterPro" id="IPR018060">
    <property type="entry name" value="HTH_AraC"/>
</dbReference>
<dbReference type="CDD" id="cd02208">
    <property type="entry name" value="cupin_RmlC-like"/>
    <property type="match status" value="1"/>
</dbReference>
<dbReference type="SUPFAM" id="SSF46689">
    <property type="entry name" value="Homeodomain-like"/>
    <property type="match status" value="2"/>
</dbReference>
<keyword evidence="1" id="KW-0805">Transcription regulation</keyword>
<reference evidence="5" key="1">
    <citation type="journal article" date="2014" name="Int. J. Syst. Evol. Microbiol.">
        <title>Complete genome sequence of Corynebacterium casei LMG S-19264T (=DSM 44701T), isolated from a smear-ripened cheese.</title>
        <authorList>
            <consortium name="US DOE Joint Genome Institute (JGI-PGF)"/>
            <person name="Walter F."/>
            <person name="Albersmeier A."/>
            <person name="Kalinowski J."/>
            <person name="Ruckert C."/>
        </authorList>
    </citation>
    <scope>NUCLEOTIDE SEQUENCE</scope>
    <source>
        <strain evidence="5">CGMCC 1.15178</strain>
    </source>
</reference>
<dbReference type="Gene3D" id="1.10.10.60">
    <property type="entry name" value="Homeodomain-like"/>
    <property type="match status" value="2"/>
</dbReference>
<dbReference type="Gene3D" id="2.60.120.10">
    <property type="entry name" value="Jelly Rolls"/>
    <property type="match status" value="1"/>
</dbReference>
<evidence type="ECO:0000313" key="6">
    <source>
        <dbReference type="Proteomes" id="UP000612456"/>
    </source>
</evidence>
<dbReference type="SMART" id="SM00342">
    <property type="entry name" value="HTH_ARAC"/>
    <property type="match status" value="1"/>
</dbReference>
<dbReference type="SUPFAM" id="SSF51215">
    <property type="entry name" value="Regulatory protein AraC"/>
    <property type="match status" value="1"/>
</dbReference>
<dbReference type="PANTHER" id="PTHR43280">
    <property type="entry name" value="ARAC-FAMILY TRANSCRIPTIONAL REGULATOR"/>
    <property type="match status" value="1"/>
</dbReference>
<feature type="domain" description="HTH araC/xylS-type" evidence="4">
    <location>
        <begin position="192"/>
        <end position="290"/>
    </location>
</feature>